<keyword evidence="2" id="KW-1185">Reference proteome</keyword>
<sequence>MTEKERTDALIAYLHALVTVQSGTSVRVFAEIQRVIALLESKLQ</sequence>
<proteinExistence type="predicted"/>
<comment type="caution">
    <text evidence="1">The sequence shown here is derived from an EMBL/GenBank/DDBJ whole genome shotgun (WGS) entry which is preliminary data.</text>
</comment>
<dbReference type="EMBL" id="JAUBDH010000005">
    <property type="protein sequence ID" value="MDW0110446.1"/>
    <property type="molecule type" value="Genomic_DNA"/>
</dbReference>
<gene>
    <name evidence="1" type="ORF">QT716_10400</name>
</gene>
<dbReference type="Proteomes" id="UP001280629">
    <property type="component" value="Unassembled WGS sequence"/>
</dbReference>
<name>A0ABU4G0G0_9BACL</name>
<dbReference type="RefSeq" id="WP_317935992.1">
    <property type="nucleotide sequence ID" value="NZ_JAUBDH010000005.1"/>
</dbReference>
<accession>A0ABU4G0G0</accession>
<evidence type="ECO:0000313" key="2">
    <source>
        <dbReference type="Proteomes" id="UP001280629"/>
    </source>
</evidence>
<evidence type="ECO:0000313" key="1">
    <source>
        <dbReference type="EMBL" id="MDW0110446.1"/>
    </source>
</evidence>
<organism evidence="1 2">
    <name type="scientific">Sporosarcina aquimarina</name>
    <dbReference type="NCBI Taxonomy" id="114975"/>
    <lineage>
        <taxon>Bacteria</taxon>
        <taxon>Bacillati</taxon>
        <taxon>Bacillota</taxon>
        <taxon>Bacilli</taxon>
        <taxon>Bacillales</taxon>
        <taxon>Caryophanaceae</taxon>
        <taxon>Sporosarcina</taxon>
    </lineage>
</organism>
<reference evidence="1 2" key="1">
    <citation type="submission" date="2023-06" db="EMBL/GenBank/DDBJ databases">
        <title>Sporosarcina sp. nov., isolated from Korean traditional fermented seafood 'Jeotgal'.</title>
        <authorList>
            <person name="Yang A.-I."/>
            <person name="Shin N.-R."/>
        </authorList>
    </citation>
    <scope>NUCLEOTIDE SEQUENCE [LARGE SCALE GENOMIC DNA]</scope>
    <source>
        <strain evidence="1 2">KCTC3840</strain>
    </source>
</reference>
<protein>
    <submittedName>
        <fullName evidence="1">Uncharacterized protein</fullName>
    </submittedName>
</protein>